<proteinExistence type="predicted"/>
<dbReference type="SUPFAM" id="SSF51055">
    <property type="entry name" value="Carbohydrate binding domain"/>
    <property type="match status" value="1"/>
</dbReference>
<comment type="caution">
    <text evidence="4">The sequence shown here is derived from an EMBL/GenBank/DDBJ whole genome shotgun (WGS) entry which is preliminary data.</text>
</comment>
<feature type="chain" id="PRO_5008088973" description="Chitin-binding type-3 domain-containing protein" evidence="2">
    <location>
        <begin position="20"/>
        <end position="201"/>
    </location>
</feature>
<evidence type="ECO:0000259" key="3">
    <source>
        <dbReference type="Pfam" id="PF02839"/>
    </source>
</evidence>
<dbReference type="GO" id="GO:0005975">
    <property type="term" value="P:carbohydrate metabolic process"/>
    <property type="evidence" value="ECO:0007669"/>
    <property type="project" value="InterPro"/>
</dbReference>
<evidence type="ECO:0000313" key="5">
    <source>
        <dbReference type="Proteomes" id="UP000078486"/>
    </source>
</evidence>
<protein>
    <recommendedName>
        <fullName evidence="3">Chitin-binding type-3 domain-containing protein</fullName>
    </recommendedName>
</protein>
<evidence type="ECO:0000313" key="4">
    <source>
        <dbReference type="EMBL" id="OAM89349.1"/>
    </source>
</evidence>
<name>A0A178IJJ0_9BACT</name>
<organism evidence="4 5">
    <name type="scientific">Termitidicoccus mucosus</name>
    <dbReference type="NCBI Taxonomy" id="1184151"/>
    <lineage>
        <taxon>Bacteria</taxon>
        <taxon>Pseudomonadati</taxon>
        <taxon>Verrucomicrobiota</taxon>
        <taxon>Opitutia</taxon>
        <taxon>Opitutales</taxon>
        <taxon>Opitutaceae</taxon>
        <taxon>Termitidicoccus</taxon>
    </lineage>
</organism>
<dbReference type="InterPro" id="IPR036573">
    <property type="entry name" value="CBM_sf_5/12"/>
</dbReference>
<dbReference type="GO" id="GO:0004553">
    <property type="term" value="F:hydrolase activity, hydrolyzing O-glycosyl compounds"/>
    <property type="evidence" value="ECO:0007669"/>
    <property type="project" value="InterPro"/>
</dbReference>
<reference evidence="4 5" key="1">
    <citation type="submission" date="2016-01" db="EMBL/GenBank/DDBJ databases">
        <title>High potential of lignocellulose degradation of a new Verrucomicrobia species.</title>
        <authorList>
            <person name="Wang Y."/>
            <person name="Shi Y."/>
            <person name="Qiu Z."/>
            <person name="Liu S."/>
            <person name="Yang H."/>
        </authorList>
    </citation>
    <scope>NUCLEOTIDE SEQUENCE [LARGE SCALE GENOMIC DNA]</scope>
    <source>
        <strain evidence="4 5">TSB47</strain>
    </source>
</reference>
<dbReference type="Gene3D" id="2.10.10.90">
    <property type="match status" value="1"/>
</dbReference>
<dbReference type="RefSeq" id="WP_068770798.1">
    <property type="nucleotide sequence ID" value="NZ_CP109796.1"/>
</dbReference>
<keyword evidence="2" id="KW-0732">Signal</keyword>
<evidence type="ECO:0000256" key="1">
    <source>
        <dbReference type="ARBA" id="ARBA00022801"/>
    </source>
</evidence>
<dbReference type="STRING" id="1184151.AW736_13945"/>
<dbReference type="Proteomes" id="UP000078486">
    <property type="component" value="Unassembled WGS sequence"/>
</dbReference>
<keyword evidence="1" id="KW-0378">Hydrolase</keyword>
<dbReference type="GO" id="GO:0005576">
    <property type="term" value="C:extracellular region"/>
    <property type="evidence" value="ECO:0007669"/>
    <property type="project" value="InterPro"/>
</dbReference>
<feature type="signal peptide" evidence="2">
    <location>
        <begin position="1"/>
        <end position="19"/>
    </location>
</feature>
<feature type="domain" description="Chitin-binding type-3" evidence="3">
    <location>
        <begin position="98"/>
        <end position="140"/>
    </location>
</feature>
<accession>A0A178IJJ0</accession>
<dbReference type="AlphaFoldDB" id="A0A178IJJ0"/>
<dbReference type="CDD" id="cd12214">
    <property type="entry name" value="ChiA1_BD"/>
    <property type="match status" value="1"/>
</dbReference>
<dbReference type="InterPro" id="IPR003610">
    <property type="entry name" value="CBM5/12"/>
</dbReference>
<evidence type="ECO:0000256" key="2">
    <source>
        <dbReference type="SAM" id="SignalP"/>
    </source>
</evidence>
<dbReference type="EMBL" id="LRRQ01000099">
    <property type="protein sequence ID" value="OAM89349.1"/>
    <property type="molecule type" value="Genomic_DNA"/>
</dbReference>
<sequence length="201" mass="21188">MKKIIITLLALAAFCTAGAFTIKNDSAYGRVVRPESGKLLKIAGADAYTNAVYIAANMSDTQIAAIVTEIPAVEIAQAASKARAEQQIARLASTETVEWQPGETVAVGAKRTHGGQTYAVMQSHITQSGWEPPRVSALWKLEQTPGPDGAPAAWVQPTGGHDAYALGALVLYSGTVWRSLVNANVWPPAEGQLWTTGTSGN</sequence>
<keyword evidence="5" id="KW-1185">Reference proteome</keyword>
<gene>
    <name evidence="4" type="ORF">AW736_13945</name>
</gene>
<dbReference type="Pfam" id="PF02839">
    <property type="entry name" value="CBM_5_12"/>
    <property type="match status" value="1"/>
</dbReference>
<dbReference type="OrthoDB" id="1849628at2"/>
<dbReference type="GO" id="GO:0030246">
    <property type="term" value="F:carbohydrate binding"/>
    <property type="evidence" value="ECO:0007669"/>
    <property type="project" value="InterPro"/>
</dbReference>